<protein>
    <submittedName>
        <fullName evidence="2">DUF2156 domain-containing protein</fullName>
    </submittedName>
</protein>
<evidence type="ECO:0000313" key="4">
    <source>
        <dbReference type="Proteomes" id="UP000261223"/>
    </source>
</evidence>
<feature type="domain" description="Phosphatidylglycerol lysyltransferase C-terminal" evidence="1">
    <location>
        <begin position="23"/>
        <end position="292"/>
    </location>
</feature>
<evidence type="ECO:0000313" key="5">
    <source>
        <dbReference type="Proteomes" id="UP000284161"/>
    </source>
</evidence>
<dbReference type="PANTHER" id="PTHR41373">
    <property type="entry name" value="DUF2156 DOMAIN-CONTAINING PROTEIN"/>
    <property type="match status" value="1"/>
</dbReference>
<dbReference type="Proteomes" id="UP000261223">
    <property type="component" value="Unassembled WGS sequence"/>
</dbReference>
<reference evidence="4 5" key="1">
    <citation type="submission" date="2018-08" db="EMBL/GenBank/DDBJ databases">
        <title>A genome reference for cultivated species of the human gut microbiota.</title>
        <authorList>
            <person name="Zou Y."/>
            <person name="Xue W."/>
            <person name="Luo G."/>
        </authorList>
    </citation>
    <scope>NUCLEOTIDE SEQUENCE [LARGE SCALE GENOMIC DNA]</scope>
    <source>
        <strain evidence="3 5">AF25-6</strain>
        <strain evidence="2 4">TF03-6</strain>
    </source>
</reference>
<dbReference type="InterPro" id="IPR016181">
    <property type="entry name" value="Acyl_CoA_acyltransferase"/>
</dbReference>
<dbReference type="Pfam" id="PF09924">
    <property type="entry name" value="LPG_synthase_C"/>
    <property type="match status" value="1"/>
</dbReference>
<proteinExistence type="predicted"/>
<accession>A0A3E4UTZ1</accession>
<comment type="caution">
    <text evidence="2">The sequence shown here is derived from an EMBL/GenBank/DDBJ whole genome shotgun (WGS) entry which is preliminary data.</text>
</comment>
<evidence type="ECO:0000259" key="1">
    <source>
        <dbReference type="Pfam" id="PF09924"/>
    </source>
</evidence>
<gene>
    <name evidence="3" type="ORF">DWY58_02670</name>
    <name evidence="2" type="ORF">DXC34_00180</name>
</gene>
<dbReference type="EMBL" id="QRUB01000001">
    <property type="protein sequence ID" value="RGR30160.1"/>
    <property type="molecule type" value="Genomic_DNA"/>
</dbReference>
<dbReference type="AlphaFoldDB" id="A0A3E4UTZ1"/>
<dbReference type="InterPro" id="IPR016732">
    <property type="entry name" value="UCP018688"/>
</dbReference>
<dbReference type="Gene3D" id="3.40.630.30">
    <property type="match status" value="1"/>
</dbReference>
<evidence type="ECO:0000313" key="3">
    <source>
        <dbReference type="EMBL" id="RGR30160.1"/>
    </source>
</evidence>
<name>A0A3E4UTZ1_BACSE</name>
<dbReference type="EMBL" id="QSSV01000001">
    <property type="protein sequence ID" value="RGM16179.1"/>
    <property type="molecule type" value="Genomic_DNA"/>
</dbReference>
<dbReference type="Proteomes" id="UP000284161">
    <property type="component" value="Unassembled WGS sequence"/>
</dbReference>
<sequence length="304" mass="34966">MIPFKDIELQDKELITSFTLNSPRRNCDLSFSNLCSWRFLYNTKFAIMDGFLLLKFWADGELVYMMPIGNGDLNKVLDALIEDANREGEPFCLLGICAGMCSELETFMPGRFQFTADRDYADYVYLRSDLATLSGKKFQAKRNHINKFKKTYNYEYTPITADRIRECLDLEAEWCKVNNCDQHEGTGNERRALIYALHNFDALGLTGGILHVEGKIAAFTFGMPINQDTFGVHVEKADTRIDGAYAMINYEFANHIPEQYIYINREEDLGIEGLRKAKLSYQPAIILEKYVACLKEQPVEVIKW</sequence>
<dbReference type="PANTHER" id="PTHR41373:SF1">
    <property type="entry name" value="PHOSPHATIDYLGLYCEROL LYSYLTRANSFERASE C-TERMINAL DOMAIN-CONTAINING PROTEIN"/>
    <property type="match status" value="1"/>
</dbReference>
<dbReference type="RefSeq" id="WP_117740857.1">
    <property type="nucleotide sequence ID" value="NZ_QRUB01000001.1"/>
</dbReference>
<organism evidence="2 4">
    <name type="scientific">Bacteroides stercoris</name>
    <dbReference type="NCBI Taxonomy" id="46506"/>
    <lineage>
        <taxon>Bacteria</taxon>
        <taxon>Pseudomonadati</taxon>
        <taxon>Bacteroidota</taxon>
        <taxon>Bacteroidia</taxon>
        <taxon>Bacteroidales</taxon>
        <taxon>Bacteroidaceae</taxon>
        <taxon>Bacteroides</taxon>
    </lineage>
</organism>
<dbReference type="InterPro" id="IPR024320">
    <property type="entry name" value="LPG_synthase_C"/>
</dbReference>
<dbReference type="PIRSF" id="PIRSF018688">
    <property type="entry name" value="UCP018688"/>
    <property type="match status" value="1"/>
</dbReference>
<evidence type="ECO:0000313" key="2">
    <source>
        <dbReference type="EMBL" id="RGM16179.1"/>
    </source>
</evidence>
<dbReference type="SUPFAM" id="SSF55729">
    <property type="entry name" value="Acyl-CoA N-acyltransferases (Nat)"/>
    <property type="match status" value="2"/>
</dbReference>